<dbReference type="Pfam" id="PF00990">
    <property type="entry name" value="GGDEF"/>
    <property type="match status" value="2"/>
</dbReference>
<evidence type="ECO:0000313" key="6">
    <source>
        <dbReference type="Proteomes" id="UP001215231"/>
    </source>
</evidence>
<dbReference type="SUPFAM" id="SSF55073">
    <property type="entry name" value="Nucleotide cyclase"/>
    <property type="match status" value="2"/>
</dbReference>
<dbReference type="CDD" id="cd01949">
    <property type="entry name" value="GGDEF"/>
    <property type="match status" value="2"/>
</dbReference>
<dbReference type="PROSITE" id="PS50887">
    <property type="entry name" value="GGDEF"/>
    <property type="match status" value="2"/>
</dbReference>
<feature type="domain" description="PAS" evidence="2">
    <location>
        <begin position="177"/>
        <end position="238"/>
    </location>
</feature>
<dbReference type="SMART" id="SM00052">
    <property type="entry name" value="EAL"/>
    <property type="match status" value="1"/>
</dbReference>
<keyword evidence="6" id="KW-1185">Reference proteome</keyword>
<evidence type="ECO:0000313" key="5">
    <source>
        <dbReference type="EMBL" id="WDE14099.1"/>
    </source>
</evidence>
<dbReference type="InterPro" id="IPR013656">
    <property type="entry name" value="PAS_4"/>
</dbReference>
<dbReference type="CDD" id="cd01948">
    <property type="entry name" value="EAL"/>
    <property type="match status" value="1"/>
</dbReference>
<evidence type="ECO:0000259" key="3">
    <source>
        <dbReference type="PROSITE" id="PS50883"/>
    </source>
</evidence>
<dbReference type="Gene3D" id="3.20.20.450">
    <property type="entry name" value="EAL domain"/>
    <property type="match status" value="1"/>
</dbReference>
<name>A0ABY7VK37_9GAMM</name>
<dbReference type="InterPro" id="IPR052155">
    <property type="entry name" value="Biofilm_reg_signaling"/>
</dbReference>
<feature type="domain" description="GGDEF" evidence="4">
    <location>
        <begin position="356"/>
        <end position="489"/>
    </location>
</feature>
<dbReference type="SUPFAM" id="SSF55785">
    <property type="entry name" value="PYP-like sensor domain (PAS domain)"/>
    <property type="match status" value="1"/>
</dbReference>
<protein>
    <submittedName>
        <fullName evidence="5">EAL domain-containing protein</fullName>
    </submittedName>
</protein>
<dbReference type="Proteomes" id="UP001215231">
    <property type="component" value="Chromosome"/>
</dbReference>
<dbReference type="InterPro" id="IPR029787">
    <property type="entry name" value="Nucleotide_cyclase"/>
</dbReference>
<dbReference type="InterPro" id="IPR000160">
    <property type="entry name" value="GGDEF_dom"/>
</dbReference>
<dbReference type="InterPro" id="IPR035919">
    <property type="entry name" value="EAL_sf"/>
</dbReference>
<sequence length="1051" mass="117001">MKNPLGSPLVRISVGLVMLTCSILLMFEFLGLVPNQKVPELKFRKMLVESLAVQLNADITANREENVHHTLKAVVIRNSNVKSAGVRLTSNQVLAQYGDHEQAWLLKPTDKSTASQVQVPVFKKGKRWGTIEVIFDDLSTLENPFFILVLFVALSGFVCYLLFLKKTMLELDPGSVVPDRVRNALNTLSDGLLIIDNKEQIIFSNEPFMTKSALSNESLMGKKASELDWLDEEEQQVLPWLAVLQGEPTVNGASLKLRAKSGNLVSFKVNVSPIGRSEKVTRGALVTFNDITELEIKNSELGQLLDKLKLSQKEITAQNKELKYLATRDPLTSCLNRRSFFEGLRVLIEEEKSHKNSLSCIMSDIDHFKSVNDTYGHAVGDKVIKMVAKVLKDISRTNDLVGRYGGEEFCVVLPATTAQEAARVAERIRLAVMQADISLPDGKFNVTSSFGVACWSNQLANAEAFVSQADEALYVAKESGRNRVEIWNEPAVKSEPCTKHAEDTGLEDNSGEAFGKNEIENVPAEVVVQMDNLTGSEQRDKESLCSYDSELLEQHVAVSANVATDENDEGRENTQVFGLPSRAVMLDRIIQAIHRAKRNNRKFAILVLDLEKVRQISHTLGHSVSEKLIREMGRKISQTFRNTDCVSVVGSTRDASKNNVCVSQISSYELSLLLDDFIQDEFLIQMLNRIFQSLADPVNIEGSDLYLDTCIGVSLYPNDGEEPDELIANASTAMYEARLKSGRNNFRFYSPKINQRANQQLQMENDLHKAVERNEFLVYYQPKVDVSSGLLCGMEALVRWQHPVSGMVPPDRFIPLAESNGIIDAITDKVLALVCRHLTIWQEAGLEVVPVAVNLSPVQFKNPQFAAKLIKQLKQADILPQYIEFEMTENVVADNLAATVDLIHELNDAGFSISLDDFGTGYCSYSYLKNFPVDKIKIDRAIITDFTENTFDAAIVNSIITLADHLGLKIVAEGVETAEQLKFLRDLNCHQVQGYLISKPVPYEQATEFLAKPSLITGKIKASLGHNIQALPDDEGHFKVELTGILNKAPY</sequence>
<dbReference type="PROSITE" id="PS50112">
    <property type="entry name" value="PAS"/>
    <property type="match status" value="1"/>
</dbReference>
<dbReference type="Gene3D" id="3.30.450.20">
    <property type="entry name" value="PAS domain"/>
    <property type="match status" value="1"/>
</dbReference>
<dbReference type="SMART" id="SM00267">
    <property type="entry name" value="GGDEF"/>
    <property type="match status" value="2"/>
</dbReference>
<dbReference type="InterPro" id="IPR035965">
    <property type="entry name" value="PAS-like_dom_sf"/>
</dbReference>
<dbReference type="NCBIfam" id="TIGR00229">
    <property type="entry name" value="sensory_box"/>
    <property type="match status" value="1"/>
</dbReference>
<dbReference type="PANTHER" id="PTHR44757">
    <property type="entry name" value="DIGUANYLATE CYCLASE DGCP"/>
    <property type="match status" value="1"/>
</dbReference>
<dbReference type="Pfam" id="PF08448">
    <property type="entry name" value="PAS_4"/>
    <property type="match status" value="1"/>
</dbReference>
<feature type="domain" description="EAL" evidence="3">
    <location>
        <begin position="760"/>
        <end position="1014"/>
    </location>
</feature>
<dbReference type="EMBL" id="CP059693">
    <property type="protein sequence ID" value="WDE14099.1"/>
    <property type="molecule type" value="Genomic_DNA"/>
</dbReference>
<feature type="domain" description="GGDEF" evidence="4">
    <location>
        <begin position="601"/>
        <end position="751"/>
    </location>
</feature>
<dbReference type="NCBIfam" id="TIGR00254">
    <property type="entry name" value="GGDEF"/>
    <property type="match status" value="2"/>
</dbReference>
<dbReference type="RefSeq" id="WP_274054610.1">
    <property type="nucleotide sequence ID" value="NZ_CP059693.1"/>
</dbReference>
<evidence type="ECO:0000259" key="2">
    <source>
        <dbReference type="PROSITE" id="PS50112"/>
    </source>
</evidence>
<evidence type="ECO:0000256" key="1">
    <source>
        <dbReference type="SAM" id="Phobius"/>
    </source>
</evidence>
<accession>A0ABY7VK37</accession>
<feature type="transmembrane region" description="Helical" evidence="1">
    <location>
        <begin position="145"/>
        <end position="163"/>
    </location>
</feature>
<dbReference type="SUPFAM" id="SSF141868">
    <property type="entry name" value="EAL domain-like"/>
    <property type="match status" value="1"/>
</dbReference>
<reference evidence="5 6" key="1">
    <citation type="journal article" date="2022" name="Mar. Drugs">
        <title>Bioassay-Guided Fractionation Leads to the Detection of Cholic Acid Generated by the Rare Thalassomonas sp.</title>
        <authorList>
            <person name="Pheiffer F."/>
            <person name="Schneider Y.K."/>
            <person name="Hansen E.H."/>
            <person name="Andersen J.H."/>
            <person name="Isaksson J."/>
            <person name="Busche T."/>
            <person name="R C."/>
            <person name="Kalinowski J."/>
            <person name="Zyl L.V."/>
            <person name="Trindade M."/>
        </authorList>
    </citation>
    <scope>NUCLEOTIDE SEQUENCE [LARGE SCALE GENOMIC DNA]</scope>
    <source>
        <strain evidence="5 6">A5K-61T</strain>
    </source>
</reference>
<dbReference type="Pfam" id="PF00563">
    <property type="entry name" value="EAL"/>
    <property type="match status" value="1"/>
</dbReference>
<dbReference type="Gene3D" id="3.30.70.270">
    <property type="match status" value="2"/>
</dbReference>
<dbReference type="InterPro" id="IPR043128">
    <property type="entry name" value="Rev_trsase/Diguanyl_cyclase"/>
</dbReference>
<evidence type="ECO:0000259" key="4">
    <source>
        <dbReference type="PROSITE" id="PS50887"/>
    </source>
</evidence>
<keyword evidence="1" id="KW-1133">Transmembrane helix</keyword>
<keyword evidence="1" id="KW-0472">Membrane</keyword>
<dbReference type="PANTHER" id="PTHR44757:SF2">
    <property type="entry name" value="BIOFILM ARCHITECTURE MAINTENANCE PROTEIN MBAA"/>
    <property type="match status" value="1"/>
</dbReference>
<organism evidence="5 6">
    <name type="scientific">Thalassomonas haliotis</name>
    <dbReference type="NCBI Taxonomy" id="485448"/>
    <lineage>
        <taxon>Bacteria</taxon>
        <taxon>Pseudomonadati</taxon>
        <taxon>Pseudomonadota</taxon>
        <taxon>Gammaproteobacteria</taxon>
        <taxon>Alteromonadales</taxon>
        <taxon>Colwelliaceae</taxon>
        <taxon>Thalassomonas</taxon>
    </lineage>
</organism>
<dbReference type="InterPro" id="IPR001633">
    <property type="entry name" value="EAL_dom"/>
</dbReference>
<feature type="transmembrane region" description="Helical" evidence="1">
    <location>
        <begin position="12"/>
        <end position="33"/>
    </location>
</feature>
<dbReference type="InterPro" id="IPR000014">
    <property type="entry name" value="PAS"/>
</dbReference>
<keyword evidence="1" id="KW-0812">Transmembrane</keyword>
<gene>
    <name evidence="5" type="ORF">H3N35_12085</name>
</gene>
<proteinExistence type="predicted"/>
<dbReference type="CDD" id="cd00130">
    <property type="entry name" value="PAS"/>
    <property type="match status" value="1"/>
</dbReference>
<dbReference type="PROSITE" id="PS50883">
    <property type="entry name" value="EAL"/>
    <property type="match status" value="1"/>
</dbReference>